<reference evidence="3" key="1">
    <citation type="submission" date="2019-04" db="EMBL/GenBank/DDBJ databases">
        <title>Nocardioides xinjiangensis sp. nov.</title>
        <authorList>
            <person name="Liu S."/>
        </authorList>
    </citation>
    <scope>NUCLEOTIDE SEQUENCE [LARGE SCALE GENOMIC DNA]</scope>
    <source>
        <strain evidence="3">18</strain>
    </source>
</reference>
<organism evidence="2 3">
    <name type="scientific">Glycomyces buryatensis</name>
    <dbReference type="NCBI Taxonomy" id="2570927"/>
    <lineage>
        <taxon>Bacteria</taxon>
        <taxon>Bacillati</taxon>
        <taxon>Actinomycetota</taxon>
        <taxon>Actinomycetes</taxon>
        <taxon>Glycomycetales</taxon>
        <taxon>Glycomycetaceae</taxon>
        <taxon>Glycomyces</taxon>
    </lineage>
</organism>
<comment type="caution">
    <text evidence="2">The sequence shown here is derived from an EMBL/GenBank/DDBJ whole genome shotgun (WGS) entry which is preliminary data.</text>
</comment>
<keyword evidence="1" id="KW-0472">Membrane</keyword>
<dbReference type="RefSeq" id="WP_136536563.1">
    <property type="nucleotide sequence ID" value="NZ_STGY01000071.1"/>
</dbReference>
<dbReference type="EMBL" id="STGY01000071">
    <property type="protein sequence ID" value="THV37087.1"/>
    <property type="molecule type" value="Genomic_DNA"/>
</dbReference>
<keyword evidence="1" id="KW-0812">Transmembrane</keyword>
<reference evidence="2 3" key="2">
    <citation type="submission" date="2019-05" db="EMBL/GenBank/DDBJ databases">
        <title>Glycomyces buryatensis sp. nov.</title>
        <authorList>
            <person name="Nikitina E."/>
        </authorList>
    </citation>
    <scope>NUCLEOTIDE SEQUENCE [LARGE SCALE GENOMIC DNA]</scope>
    <source>
        <strain evidence="2 3">18</strain>
    </source>
</reference>
<proteinExistence type="predicted"/>
<gene>
    <name evidence="2" type="ORF">FAB82_21325</name>
</gene>
<feature type="transmembrane region" description="Helical" evidence="1">
    <location>
        <begin position="20"/>
        <end position="42"/>
    </location>
</feature>
<evidence type="ECO:0000313" key="2">
    <source>
        <dbReference type="EMBL" id="THV37087.1"/>
    </source>
</evidence>
<keyword evidence="1" id="KW-1133">Transmembrane helix</keyword>
<dbReference type="AlphaFoldDB" id="A0A4S8PZA0"/>
<evidence type="ECO:0000256" key="1">
    <source>
        <dbReference type="SAM" id="Phobius"/>
    </source>
</evidence>
<dbReference type="OrthoDB" id="5077119at2"/>
<protein>
    <submittedName>
        <fullName evidence="2">Uncharacterized protein</fullName>
    </submittedName>
</protein>
<name>A0A4S8PZA0_9ACTN</name>
<dbReference type="Proteomes" id="UP000308760">
    <property type="component" value="Unassembled WGS sequence"/>
</dbReference>
<accession>A0A4S8PZA0</accession>
<sequence length="67" mass="7405">MIARSGNILPVEVLHTDAFALLASFVAINSVLYLGLTVVKILPVPRIAWRGRDRRAETRSIHPDEPA</sequence>
<keyword evidence="3" id="KW-1185">Reference proteome</keyword>
<evidence type="ECO:0000313" key="3">
    <source>
        <dbReference type="Proteomes" id="UP000308760"/>
    </source>
</evidence>